<dbReference type="PROSITE" id="PS00232">
    <property type="entry name" value="CADHERIN_1"/>
    <property type="match status" value="1"/>
</dbReference>
<evidence type="ECO:0008006" key="5">
    <source>
        <dbReference type="Google" id="ProtNLM"/>
    </source>
</evidence>
<reference evidence="3" key="1">
    <citation type="submission" date="2022-07" db="EMBL/GenBank/DDBJ databases">
        <title>Chromosome-level genome of Muraenolepis orangiensis.</title>
        <authorList>
            <person name="Kim J."/>
        </authorList>
    </citation>
    <scope>NUCLEOTIDE SEQUENCE</scope>
    <source>
        <strain evidence="3">KU_S4_2022</strain>
        <tissue evidence="3">Muscle</tissue>
    </source>
</reference>
<accession>A0A9Q0D7W5</accession>
<protein>
    <recommendedName>
        <fullName evidence="5">Cadherin domain-containing protein</fullName>
    </recommendedName>
</protein>
<dbReference type="InterPro" id="IPR020894">
    <property type="entry name" value="Cadherin_CS"/>
</dbReference>
<gene>
    <name evidence="3" type="ORF">NHX12_017367</name>
</gene>
<dbReference type="OrthoDB" id="6079678at2759"/>
<dbReference type="EMBL" id="JANIIK010000348">
    <property type="protein sequence ID" value="KAJ3583431.1"/>
    <property type="molecule type" value="Genomic_DNA"/>
</dbReference>
<organism evidence="3 4">
    <name type="scientific">Muraenolepis orangiensis</name>
    <name type="common">Patagonian moray cod</name>
    <dbReference type="NCBI Taxonomy" id="630683"/>
    <lineage>
        <taxon>Eukaryota</taxon>
        <taxon>Metazoa</taxon>
        <taxon>Chordata</taxon>
        <taxon>Craniata</taxon>
        <taxon>Vertebrata</taxon>
        <taxon>Euteleostomi</taxon>
        <taxon>Actinopterygii</taxon>
        <taxon>Neopterygii</taxon>
        <taxon>Teleostei</taxon>
        <taxon>Neoteleostei</taxon>
        <taxon>Acanthomorphata</taxon>
        <taxon>Zeiogadaria</taxon>
        <taxon>Gadariae</taxon>
        <taxon>Gadiformes</taxon>
        <taxon>Muraenolepidoidei</taxon>
        <taxon>Muraenolepididae</taxon>
        <taxon>Muraenolepis</taxon>
    </lineage>
</organism>
<dbReference type="GO" id="GO:0005886">
    <property type="term" value="C:plasma membrane"/>
    <property type="evidence" value="ECO:0007669"/>
    <property type="project" value="InterPro"/>
</dbReference>
<name>A0A9Q0D7W5_9TELE</name>
<keyword evidence="4" id="KW-1185">Reference proteome</keyword>
<evidence type="ECO:0000313" key="3">
    <source>
        <dbReference type="EMBL" id="KAJ3583431.1"/>
    </source>
</evidence>
<keyword evidence="2" id="KW-0472">Membrane</keyword>
<evidence type="ECO:0000313" key="4">
    <source>
        <dbReference type="Proteomes" id="UP001148018"/>
    </source>
</evidence>
<dbReference type="AlphaFoldDB" id="A0A9Q0D7W5"/>
<evidence type="ECO:0000256" key="2">
    <source>
        <dbReference type="ARBA" id="ARBA00023136"/>
    </source>
</evidence>
<comment type="subcellular location">
    <subcellularLocation>
        <location evidence="1">Membrane</location>
    </subcellularLocation>
</comment>
<sequence length="107" mass="11863">MNGNQVENPIDLYIYVIDMNDNRPEFRNQVYNGSGRGLQASSHVPESVCFEVFFQTDQQALPSVRVESLCIKVSAMKALTRGHAALLNTAGRQLGHVPGWSSPADWD</sequence>
<dbReference type="GO" id="GO:0007155">
    <property type="term" value="P:cell adhesion"/>
    <property type="evidence" value="ECO:0007669"/>
    <property type="project" value="InterPro"/>
</dbReference>
<proteinExistence type="predicted"/>
<comment type="caution">
    <text evidence="3">The sequence shown here is derived from an EMBL/GenBank/DDBJ whole genome shotgun (WGS) entry which is preliminary data.</text>
</comment>
<dbReference type="Proteomes" id="UP001148018">
    <property type="component" value="Unassembled WGS sequence"/>
</dbReference>
<evidence type="ECO:0000256" key="1">
    <source>
        <dbReference type="ARBA" id="ARBA00004370"/>
    </source>
</evidence>